<name>A0AAU9TD58_EUPED</name>
<organism evidence="1 2">
    <name type="scientific">Euphydryas editha</name>
    <name type="common">Edith's checkerspot</name>
    <dbReference type="NCBI Taxonomy" id="104508"/>
    <lineage>
        <taxon>Eukaryota</taxon>
        <taxon>Metazoa</taxon>
        <taxon>Ecdysozoa</taxon>
        <taxon>Arthropoda</taxon>
        <taxon>Hexapoda</taxon>
        <taxon>Insecta</taxon>
        <taxon>Pterygota</taxon>
        <taxon>Neoptera</taxon>
        <taxon>Endopterygota</taxon>
        <taxon>Lepidoptera</taxon>
        <taxon>Glossata</taxon>
        <taxon>Ditrysia</taxon>
        <taxon>Papilionoidea</taxon>
        <taxon>Nymphalidae</taxon>
        <taxon>Nymphalinae</taxon>
        <taxon>Euphydryas</taxon>
    </lineage>
</organism>
<keyword evidence="2" id="KW-1185">Reference proteome</keyword>
<dbReference type="AlphaFoldDB" id="A0AAU9TD58"/>
<gene>
    <name evidence="1" type="ORF">EEDITHA_LOCUS1520</name>
</gene>
<dbReference type="EMBL" id="CAKOGL010000003">
    <property type="protein sequence ID" value="CAH2085000.1"/>
    <property type="molecule type" value="Genomic_DNA"/>
</dbReference>
<dbReference type="Proteomes" id="UP001153954">
    <property type="component" value="Unassembled WGS sequence"/>
</dbReference>
<sequence length="171" mass="19305">MLCRYFTTTGIKVEQAFEDADTLIVNTAIKEASSHDSVEIVGEDIDLLVLLAGLAPDKNNIFFRKPAKGNTPENLYSPHSFKHKYKMTITSFTESLNERPSSRYENNSIAIVTELDMKWNKIVLLYLKKKMIGAPPYFSLVILSRRYFDTVSAMFTGAHIKSDGKYPGPES</sequence>
<evidence type="ECO:0000313" key="2">
    <source>
        <dbReference type="Proteomes" id="UP001153954"/>
    </source>
</evidence>
<evidence type="ECO:0000313" key="1">
    <source>
        <dbReference type="EMBL" id="CAH2085000.1"/>
    </source>
</evidence>
<comment type="caution">
    <text evidence="1">The sequence shown here is derived from an EMBL/GenBank/DDBJ whole genome shotgun (WGS) entry which is preliminary data.</text>
</comment>
<proteinExistence type="predicted"/>
<protein>
    <submittedName>
        <fullName evidence="1">Uncharacterized protein</fullName>
    </submittedName>
</protein>
<accession>A0AAU9TD58</accession>
<reference evidence="1" key="1">
    <citation type="submission" date="2022-03" db="EMBL/GenBank/DDBJ databases">
        <authorList>
            <person name="Tunstrom K."/>
        </authorList>
    </citation>
    <scope>NUCLEOTIDE SEQUENCE</scope>
</reference>